<gene>
    <name evidence="1" type="ORF">BU25DRAFT_297999</name>
</gene>
<evidence type="ECO:0000313" key="1">
    <source>
        <dbReference type="EMBL" id="KAF2624859.1"/>
    </source>
</evidence>
<comment type="caution">
    <text evidence="1">The sequence shown here is derived from an EMBL/GenBank/DDBJ whole genome shotgun (WGS) entry which is preliminary data.</text>
</comment>
<sequence>YAALSYVWGKELCTHQALLNSRHVTIGSNLDRALRHLREIAGERVSQERLLLWVDALCIRRNDVAERNQQVQLMDIDALQNIYSSAGDVIVWLGPER</sequence>
<keyword evidence="2" id="KW-1185">Reference proteome</keyword>
<dbReference type="EMBL" id="MU006728">
    <property type="protein sequence ID" value="KAF2624859.1"/>
    <property type="molecule type" value="Genomic_DNA"/>
</dbReference>
<feature type="non-terminal residue" evidence="1">
    <location>
        <position position="1"/>
    </location>
</feature>
<organism evidence="1 2">
    <name type="scientific">Macroventuria anomochaeta</name>
    <dbReference type="NCBI Taxonomy" id="301207"/>
    <lineage>
        <taxon>Eukaryota</taxon>
        <taxon>Fungi</taxon>
        <taxon>Dikarya</taxon>
        <taxon>Ascomycota</taxon>
        <taxon>Pezizomycotina</taxon>
        <taxon>Dothideomycetes</taxon>
        <taxon>Pleosporomycetidae</taxon>
        <taxon>Pleosporales</taxon>
        <taxon>Pleosporineae</taxon>
        <taxon>Didymellaceae</taxon>
        <taxon>Macroventuria</taxon>
    </lineage>
</organism>
<evidence type="ECO:0000313" key="2">
    <source>
        <dbReference type="Proteomes" id="UP000799754"/>
    </source>
</evidence>
<accession>A0ACB6RSV0</accession>
<name>A0ACB6RSV0_9PLEO</name>
<reference evidence="1" key="1">
    <citation type="journal article" date="2020" name="Stud. Mycol.">
        <title>101 Dothideomycetes genomes: a test case for predicting lifestyles and emergence of pathogens.</title>
        <authorList>
            <person name="Haridas S."/>
            <person name="Albert R."/>
            <person name="Binder M."/>
            <person name="Bloem J."/>
            <person name="Labutti K."/>
            <person name="Salamov A."/>
            <person name="Andreopoulos B."/>
            <person name="Baker S."/>
            <person name="Barry K."/>
            <person name="Bills G."/>
            <person name="Bluhm B."/>
            <person name="Cannon C."/>
            <person name="Castanera R."/>
            <person name="Culley D."/>
            <person name="Daum C."/>
            <person name="Ezra D."/>
            <person name="Gonzalez J."/>
            <person name="Henrissat B."/>
            <person name="Kuo A."/>
            <person name="Liang C."/>
            <person name="Lipzen A."/>
            <person name="Lutzoni F."/>
            <person name="Magnuson J."/>
            <person name="Mondo S."/>
            <person name="Nolan M."/>
            <person name="Ohm R."/>
            <person name="Pangilinan J."/>
            <person name="Park H.-J."/>
            <person name="Ramirez L."/>
            <person name="Alfaro M."/>
            <person name="Sun H."/>
            <person name="Tritt A."/>
            <person name="Yoshinaga Y."/>
            <person name="Zwiers L.-H."/>
            <person name="Turgeon B."/>
            <person name="Goodwin S."/>
            <person name="Spatafora J."/>
            <person name="Crous P."/>
            <person name="Grigoriev I."/>
        </authorList>
    </citation>
    <scope>NUCLEOTIDE SEQUENCE</scope>
    <source>
        <strain evidence="1">CBS 525.71</strain>
    </source>
</reference>
<proteinExistence type="predicted"/>
<feature type="non-terminal residue" evidence="1">
    <location>
        <position position="97"/>
    </location>
</feature>
<dbReference type="Proteomes" id="UP000799754">
    <property type="component" value="Unassembled WGS sequence"/>
</dbReference>
<protein>
    <submittedName>
        <fullName evidence="1">Heterokaryon incompatibility</fullName>
    </submittedName>
</protein>